<feature type="transmembrane region" description="Helical" evidence="2">
    <location>
        <begin position="126"/>
        <end position="148"/>
    </location>
</feature>
<feature type="region of interest" description="Disordered" evidence="1">
    <location>
        <begin position="215"/>
        <end position="236"/>
    </location>
</feature>
<sequence length="392" mass="43411">MADAKEHTPGHVQVECDTCGADVGSAHADSYHHLWEDDVAAFLHHEVTPVCRQCCAYRGMLQSGVGHAPLLLARVKGKDEDGTPFVWIARRSRKRVKQPYDCPEPPPKLLWTDALRVKRHYAKPGWWVAFLFVVGSFVWLFTGIARLTKPVSKPDPWPPGLDSLSAGMSVWPEIIALFLMYLPACLLQVYEATNMDMECRMRAWEADHAAACKQGAEEGKGGGSGPQPPRPKPRPRLLPTRAHLEMVSWWMAMIQLLGILAFIAAVLTELIGTARLLSGDVYRWAISFLFFIGGLLFSIASWVATLEETGSHWRGVVPSRLKDLHSISWAAVFFALQGSLGFMIFGIVQFAYLDISWGGIQGIMVYGQIWASLCFIISSGAGLLEQANPSHL</sequence>
<organism evidence="3 4">
    <name type="scientific">Edaphochlamys debaryana</name>
    <dbReference type="NCBI Taxonomy" id="47281"/>
    <lineage>
        <taxon>Eukaryota</taxon>
        <taxon>Viridiplantae</taxon>
        <taxon>Chlorophyta</taxon>
        <taxon>core chlorophytes</taxon>
        <taxon>Chlorophyceae</taxon>
        <taxon>CS clade</taxon>
        <taxon>Chlamydomonadales</taxon>
        <taxon>Chlamydomonadales incertae sedis</taxon>
        <taxon>Edaphochlamys</taxon>
    </lineage>
</organism>
<proteinExistence type="predicted"/>
<evidence type="ECO:0000256" key="2">
    <source>
        <dbReference type="SAM" id="Phobius"/>
    </source>
</evidence>
<dbReference type="AlphaFoldDB" id="A0A835YCE6"/>
<feature type="transmembrane region" description="Helical" evidence="2">
    <location>
        <begin position="363"/>
        <end position="384"/>
    </location>
</feature>
<feature type="transmembrane region" description="Helical" evidence="2">
    <location>
        <begin position="284"/>
        <end position="306"/>
    </location>
</feature>
<dbReference type="EMBL" id="JAEHOE010000009">
    <property type="protein sequence ID" value="KAG2498698.1"/>
    <property type="molecule type" value="Genomic_DNA"/>
</dbReference>
<evidence type="ECO:0000313" key="4">
    <source>
        <dbReference type="Proteomes" id="UP000612055"/>
    </source>
</evidence>
<keyword evidence="2" id="KW-1133">Transmembrane helix</keyword>
<keyword evidence="2" id="KW-0812">Transmembrane</keyword>
<name>A0A835YCE6_9CHLO</name>
<feature type="transmembrane region" description="Helical" evidence="2">
    <location>
        <begin position="327"/>
        <end position="351"/>
    </location>
</feature>
<accession>A0A835YCE6</accession>
<keyword evidence="2" id="KW-0472">Membrane</keyword>
<dbReference type="Proteomes" id="UP000612055">
    <property type="component" value="Unassembled WGS sequence"/>
</dbReference>
<comment type="caution">
    <text evidence="3">The sequence shown here is derived from an EMBL/GenBank/DDBJ whole genome shotgun (WGS) entry which is preliminary data.</text>
</comment>
<evidence type="ECO:0000256" key="1">
    <source>
        <dbReference type="SAM" id="MobiDB-lite"/>
    </source>
</evidence>
<reference evidence="3" key="1">
    <citation type="journal article" date="2020" name="bioRxiv">
        <title>Comparative genomics of Chlamydomonas.</title>
        <authorList>
            <person name="Craig R.J."/>
            <person name="Hasan A.R."/>
            <person name="Ness R.W."/>
            <person name="Keightley P.D."/>
        </authorList>
    </citation>
    <scope>NUCLEOTIDE SEQUENCE</scope>
    <source>
        <strain evidence="3">CCAP 11/70</strain>
    </source>
</reference>
<keyword evidence="4" id="KW-1185">Reference proteome</keyword>
<feature type="transmembrane region" description="Helical" evidence="2">
    <location>
        <begin position="168"/>
        <end position="190"/>
    </location>
</feature>
<dbReference type="OrthoDB" id="531119at2759"/>
<evidence type="ECO:0000313" key="3">
    <source>
        <dbReference type="EMBL" id="KAG2498698.1"/>
    </source>
</evidence>
<feature type="transmembrane region" description="Helical" evidence="2">
    <location>
        <begin position="249"/>
        <end position="272"/>
    </location>
</feature>
<protein>
    <submittedName>
        <fullName evidence="3">Uncharacterized protein</fullName>
    </submittedName>
</protein>
<gene>
    <name evidence="3" type="ORF">HYH03_003438</name>
</gene>